<feature type="compositionally biased region" description="Basic residues" evidence="1">
    <location>
        <begin position="205"/>
        <end position="214"/>
    </location>
</feature>
<organism evidence="2">
    <name type="scientific">Percolomonas cosmopolitus</name>
    <dbReference type="NCBI Taxonomy" id="63605"/>
    <lineage>
        <taxon>Eukaryota</taxon>
        <taxon>Discoba</taxon>
        <taxon>Heterolobosea</taxon>
        <taxon>Tetramitia</taxon>
        <taxon>Eutetramitia</taxon>
        <taxon>Percolomonadidae</taxon>
        <taxon>Percolomonas</taxon>
    </lineage>
</organism>
<dbReference type="AlphaFoldDB" id="A0A7S1PGV8"/>
<proteinExistence type="predicted"/>
<accession>A0A7S1PGV8</accession>
<feature type="region of interest" description="Disordered" evidence="1">
    <location>
        <begin position="38"/>
        <end position="222"/>
    </location>
</feature>
<dbReference type="EMBL" id="HBGD01005266">
    <property type="protein sequence ID" value="CAD9081117.1"/>
    <property type="molecule type" value="Transcribed_RNA"/>
</dbReference>
<reference evidence="2" key="1">
    <citation type="submission" date="2021-01" db="EMBL/GenBank/DDBJ databases">
        <authorList>
            <person name="Corre E."/>
            <person name="Pelletier E."/>
            <person name="Niang G."/>
            <person name="Scheremetjew M."/>
            <person name="Finn R."/>
            <person name="Kale V."/>
            <person name="Holt S."/>
            <person name="Cochrane G."/>
            <person name="Meng A."/>
            <person name="Brown T."/>
            <person name="Cohen L."/>
        </authorList>
    </citation>
    <scope>NUCLEOTIDE SEQUENCE</scope>
    <source>
        <strain evidence="2">WS</strain>
    </source>
</reference>
<sequence>MPSCIRVNEQWVTDCISHRRLITSFFLYPPEMKHIEEVLGEGEEKDKMDPEDKMASRDIRSDHEEDDEFVPNEEKEERKTLPKERGDDPPKEKSSAVNKKSKKSTLKKNKSPMTKKRKRDSDSSESKIQPSKKKCKKASKNNAAVAPNRASPNVAKVPLKAPNKLRSTLTDKTPEKKTKFLSDNNKVVKKKKAFKPPSLKSSPTPRKKTVKKVGKVNSVLEE</sequence>
<feature type="compositionally biased region" description="Basic and acidic residues" evidence="1">
    <location>
        <begin position="72"/>
        <end position="94"/>
    </location>
</feature>
<name>A0A7S1PGV8_9EUKA</name>
<feature type="compositionally biased region" description="Basic and acidic residues" evidence="1">
    <location>
        <begin position="38"/>
        <end position="63"/>
    </location>
</feature>
<evidence type="ECO:0000256" key="1">
    <source>
        <dbReference type="SAM" id="MobiDB-lite"/>
    </source>
</evidence>
<feature type="compositionally biased region" description="Basic residues" evidence="1">
    <location>
        <begin position="99"/>
        <end position="118"/>
    </location>
</feature>
<evidence type="ECO:0000313" key="2">
    <source>
        <dbReference type="EMBL" id="CAD9081117.1"/>
    </source>
</evidence>
<protein>
    <submittedName>
        <fullName evidence="2">Uncharacterized protein</fullName>
    </submittedName>
</protein>
<feature type="compositionally biased region" description="Basic residues" evidence="1">
    <location>
        <begin position="130"/>
        <end position="139"/>
    </location>
</feature>
<gene>
    <name evidence="2" type="ORF">PCOS0759_LOCUS4357</name>
</gene>